<accession>A0A8T2QAS1</accession>
<dbReference type="AlphaFoldDB" id="A0A8T2QAS1"/>
<evidence type="ECO:0000256" key="1">
    <source>
        <dbReference type="SAM" id="Phobius"/>
    </source>
</evidence>
<proteinExistence type="predicted"/>
<dbReference type="EMBL" id="CM035442">
    <property type="protein sequence ID" value="KAH7280331.1"/>
    <property type="molecule type" value="Genomic_DNA"/>
</dbReference>
<name>A0A8T2QAS1_CERRI</name>
<sequence>MLTWCFVGNCFICILLSIAKYIIQNTGEERVWNDMVLNCIQLLVRVYQRSLLKSRFDLLHNPNEELNYVLYF</sequence>
<comment type="caution">
    <text evidence="2">The sequence shown here is derived from an EMBL/GenBank/DDBJ whole genome shotgun (WGS) entry which is preliminary data.</text>
</comment>
<keyword evidence="1" id="KW-0472">Membrane</keyword>
<gene>
    <name evidence="2" type="ORF">KP509_37G061900</name>
</gene>
<organism evidence="2 3">
    <name type="scientific">Ceratopteris richardii</name>
    <name type="common">Triangle waterfern</name>
    <dbReference type="NCBI Taxonomy" id="49495"/>
    <lineage>
        <taxon>Eukaryota</taxon>
        <taxon>Viridiplantae</taxon>
        <taxon>Streptophyta</taxon>
        <taxon>Embryophyta</taxon>
        <taxon>Tracheophyta</taxon>
        <taxon>Polypodiopsida</taxon>
        <taxon>Polypodiidae</taxon>
        <taxon>Polypodiales</taxon>
        <taxon>Pteridineae</taxon>
        <taxon>Pteridaceae</taxon>
        <taxon>Parkerioideae</taxon>
        <taxon>Ceratopteris</taxon>
    </lineage>
</organism>
<keyword evidence="1" id="KW-0812">Transmembrane</keyword>
<evidence type="ECO:0000313" key="3">
    <source>
        <dbReference type="Proteomes" id="UP000825935"/>
    </source>
</evidence>
<keyword evidence="3" id="KW-1185">Reference proteome</keyword>
<feature type="transmembrane region" description="Helical" evidence="1">
    <location>
        <begin position="6"/>
        <end position="23"/>
    </location>
</feature>
<keyword evidence="1" id="KW-1133">Transmembrane helix</keyword>
<evidence type="ECO:0000313" key="2">
    <source>
        <dbReference type="EMBL" id="KAH7280331.1"/>
    </source>
</evidence>
<reference evidence="2" key="1">
    <citation type="submission" date="2021-08" db="EMBL/GenBank/DDBJ databases">
        <title>WGS assembly of Ceratopteris richardii.</title>
        <authorList>
            <person name="Marchant D.B."/>
            <person name="Chen G."/>
            <person name="Jenkins J."/>
            <person name="Shu S."/>
            <person name="Leebens-Mack J."/>
            <person name="Grimwood J."/>
            <person name="Schmutz J."/>
            <person name="Soltis P."/>
            <person name="Soltis D."/>
            <person name="Chen Z.-H."/>
        </authorList>
    </citation>
    <scope>NUCLEOTIDE SEQUENCE</scope>
    <source>
        <strain evidence="2">Whitten #5841</strain>
        <tissue evidence="2">Leaf</tissue>
    </source>
</reference>
<protein>
    <submittedName>
        <fullName evidence="2">Uncharacterized protein</fullName>
    </submittedName>
</protein>
<dbReference type="Proteomes" id="UP000825935">
    <property type="component" value="Chromosome 37"/>
</dbReference>